<evidence type="ECO:0000256" key="5">
    <source>
        <dbReference type="ARBA" id="ARBA00022692"/>
    </source>
</evidence>
<evidence type="ECO:0000256" key="12">
    <source>
        <dbReference type="ARBA" id="ARBA00023303"/>
    </source>
</evidence>
<keyword evidence="16" id="KW-1185">Reference proteome</keyword>
<evidence type="ECO:0000256" key="10">
    <source>
        <dbReference type="ARBA" id="ARBA00023180"/>
    </source>
</evidence>
<accession>A0A915IFI6</accession>
<keyword evidence="11 13" id="KW-0739">Sodium transport</keyword>
<proteinExistence type="inferred from homology"/>
<dbReference type="PANTHER" id="PTHR11690:SF244">
    <property type="entry name" value="DEGENERIN LIKE"/>
    <property type="match status" value="1"/>
</dbReference>
<keyword evidence="4 13" id="KW-0894">Sodium channel</keyword>
<keyword evidence="8 13" id="KW-0406">Ion transport</keyword>
<evidence type="ECO:0000256" key="14">
    <source>
        <dbReference type="SAM" id="MobiDB-lite"/>
    </source>
</evidence>
<feature type="region of interest" description="Disordered" evidence="14">
    <location>
        <begin position="470"/>
        <end position="508"/>
    </location>
</feature>
<evidence type="ECO:0000256" key="11">
    <source>
        <dbReference type="ARBA" id="ARBA00023201"/>
    </source>
</evidence>
<dbReference type="GO" id="GO:0005886">
    <property type="term" value="C:plasma membrane"/>
    <property type="evidence" value="ECO:0007669"/>
    <property type="project" value="TreeGrafter"/>
</dbReference>
<evidence type="ECO:0000256" key="3">
    <source>
        <dbReference type="ARBA" id="ARBA00022448"/>
    </source>
</evidence>
<evidence type="ECO:0000256" key="9">
    <source>
        <dbReference type="ARBA" id="ARBA00023136"/>
    </source>
</evidence>
<dbReference type="GO" id="GO:0015280">
    <property type="term" value="F:ligand-gated sodium channel activity"/>
    <property type="evidence" value="ECO:0007669"/>
    <property type="project" value="TreeGrafter"/>
</dbReference>
<feature type="compositionally biased region" description="Basic residues" evidence="14">
    <location>
        <begin position="470"/>
        <end position="481"/>
    </location>
</feature>
<keyword evidence="7" id="KW-0915">Sodium</keyword>
<keyword evidence="12 13" id="KW-0407">Ion channel</keyword>
<evidence type="ECO:0000256" key="6">
    <source>
        <dbReference type="ARBA" id="ARBA00022989"/>
    </source>
</evidence>
<keyword evidence="3 13" id="KW-0813">Transport</keyword>
<evidence type="ECO:0000256" key="4">
    <source>
        <dbReference type="ARBA" id="ARBA00022461"/>
    </source>
</evidence>
<comment type="subcellular location">
    <subcellularLocation>
        <location evidence="1">Membrane</location>
        <topology evidence="1">Multi-pass membrane protein</topology>
    </subcellularLocation>
</comment>
<dbReference type="PANTHER" id="PTHR11690">
    <property type="entry name" value="AMILORIDE-SENSITIVE SODIUM CHANNEL-RELATED"/>
    <property type="match status" value="1"/>
</dbReference>
<keyword evidence="5 13" id="KW-0812">Transmembrane</keyword>
<dbReference type="Gene3D" id="1.10.287.770">
    <property type="entry name" value="YojJ-like"/>
    <property type="match status" value="1"/>
</dbReference>
<dbReference type="PRINTS" id="PR01078">
    <property type="entry name" value="AMINACHANNEL"/>
</dbReference>
<reference evidence="17" key="1">
    <citation type="submission" date="2022-11" db="UniProtKB">
        <authorList>
            <consortium name="WormBaseParasite"/>
        </authorList>
    </citation>
    <scope>IDENTIFICATION</scope>
</reference>
<evidence type="ECO:0000256" key="2">
    <source>
        <dbReference type="ARBA" id="ARBA00007193"/>
    </source>
</evidence>
<name>A0A915IFI6_ROMCU</name>
<evidence type="ECO:0000256" key="15">
    <source>
        <dbReference type="SAM" id="Phobius"/>
    </source>
</evidence>
<dbReference type="WBParaSite" id="nRc.2.0.1.t12568-RA">
    <property type="protein sequence ID" value="nRc.2.0.1.t12568-RA"/>
    <property type="gene ID" value="nRc.2.0.1.g12568"/>
</dbReference>
<evidence type="ECO:0000313" key="16">
    <source>
        <dbReference type="Proteomes" id="UP000887565"/>
    </source>
</evidence>
<evidence type="ECO:0000256" key="7">
    <source>
        <dbReference type="ARBA" id="ARBA00023053"/>
    </source>
</evidence>
<keyword evidence="10" id="KW-0325">Glycoprotein</keyword>
<evidence type="ECO:0000256" key="1">
    <source>
        <dbReference type="ARBA" id="ARBA00004141"/>
    </source>
</evidence>
<organism evidence="16 17">
    <name type="scientific">Romanomermis culicivorax</name>
    <name type="common">Nematode worm</name>
    <dbReference type="NCBI Taxonomy" id="13658"/>
    <lineage>
        <taxon>Eukaryota</taxon>
        <taxon>Metazoa</taxon>
        <taxon>Ecdysozoa</taxon>
        <taxon>Nematoda</taxon>
        <taxon>Enoplea</taxon>
        <taxon>Dorylaimia</taxon>
        <taxon>Mermithida</taxon>
        <taxon>Mermithoidea</taxon>
        <taxon>Mermithidae</taxon>
        <taxon>Romanomermis</taxon>
    </lineage>
</organism>
<keyword evidence="6 15" id="KW-1133">Transmembrane helix</keyword>
<dbReference type="Proteomes" id="UP000887565">
    <property type="component" value="Unplaced"/>
</dbReference>
<evidence type="ECO:0000256" key="13">
    <source>
        <dbReference type="RuleBase" id="RU000679"/>
    </source>
</evidence>
<keyword evidence="9 15" id="KW-0472">Membrane</keyword>
<evidence type="ECO:0000256" key="8">
    <source>
        <dbReference type="ARBA" id="ARBA00023065"/>
    </source>
</evidence>
<feature type="transmembrane region" description="Helical" evidence="15">
    <location>
        <begin position="49"/>
        <end position="73"/>
    </location>
</feature>
<dbReference type="Pfam" id="PF00858">
    <property type="entry name" value="ASC"/>
    <property type="match status" value="1"/>
</dbReference>
<comment type="similarity">
    <text evidence="2 13">Belongs to the amiloride-sensitive sodium channel (TC 1.A.6) family.</text>
</comment>
<dbReference type="InterPro" id="IPR001873">
    <property type="entry name" value="ENaC"/>
</dbReference>
<sequence length="544" mass="61151">MKRERGGCNQGAEEAGTGRLYPYMAKVASHSYIHGLKEVYASRTLKEKIFWILVCLICCAAASYEILQIIILYREKGMATKIHVHSVSAVTYPTLLICPTRWLSKRKVRELEIDAEVASYLSTIFESVVPVNVPVGLNFSPQLGSKIKQSLEKTKSQTLADLAVNLSISTENLKCDPACCKRETMSKTVTLHGVCFVIDLCKSSFQSRQKSPIILLQLNNTDSFDTSFLLDGGVLALYSNRSEIGISTNDNIILPTDTITMIKLGISHLKRVNTAKIPCVENVGKSWPRDFQSDNPSLWSKSTTMCEFDCLDSTENRLCFNCSKYSLFQNNATLPQCEHWRHHYACSASTRQLVEQRLLECKRRCLPACQQTIYVTQSVTTLNFPKTHSCGADPKTDCMEAIIYYPFFTEWEYEDIQTINIDTFISSIGGQTGLWCGASVVSICQLISYFCCPCLHWADIKSSYYSNFRNPKKSNGGRRQSKSTNNQHQKHLQQNNQNSTGVGDRNFHFRSPTNSSPSSYVVCSHLENFSSPNSDVRRSAVSKV</sequence>
<evidence type="ECO:0000313" key="17">
    <source>
        <dbReference type="WBParaSite" id="nRc.2.0.1.t12568-RA"/>
    </source>
</evidence>
<dbReference type="AlphaFoldDB" id="A0A915IFI6"/>
<protein>
    <submittedName>
        <fullName evidence="17">Uncharacterized protein</fullName>
    </submittedName>
</protein>